<dbReference type="InterPro" id="IPR013106">
    <property type="entry name" value="Ig_V-set"/>
</dbReference>
<dbReference type="EMBL" id="PPHD01025489">
    <property type="protein sequence ID" value="POI27087.1"/>
    <property type="molecule type" value="Genomic_DNA"/>
</dbReference>
<name>A0A2P4SSK7_BAMTH</name>
<dbReference type="SUPFAM" id="SSF48726">
    <property type="entry name" value="Immunoglobulin"/>
    <property type="match status" value="1"/>
</dbReference>
<evidence type="ECO:0000259" key="1">
    <source>
        <dbReference type="Pfam" id="PF07686"/>
    </source>
</evidence>
<evidence type="ECO:0000313" key="2">
    <source>
        <dbReference type="EMBL" id="POI27087.1"/>
    </source>
</evidence>
<proteinExistence type="predicted"/>
<dbReference type="Gene3D" id="2.60.40.10">
    <property type="entry name" value="Immunoglobulins"/>
    <property type="match status" value="1"/>
</dbReference>
<keyword evidence="3" id="KW-1185">Reference proteome</keyword>
<feature type="domain" description="Immunoglobulin V-set" evidence="1">
    <location>
        <begin position="19"/>
        <end position="61"/>
    </location>
</feature>
<dbReference type="AlphaFoldDB" id="A0A2P4SSK7"/>
<comment type="caution">
    <text evidence="2">The sequence shown here is derived from an EMBL/GenBank/DDBJ whole genome shotgun (WGS) entry which is preliminary data.</text>
</comment>
<sequence>MRNARCQLEVLTLASVQYMYSDRAREGYITIQDDNRTVSITMADLQAEDSGIYSCVYGSNYVPLKTISLNVYK</sequence>
<dbReference type="InterPro" id="IPR036179">
    <property type="entry name" value="Ig-like_dom_sf"/>
</dbReference>
<reference evidence="2 3" key="1">
    <citation type="submission" date="2018-01" db="EMBL/GenBank/DDBJ databases">
        <title>Comparison of the Chinese Bamboo Partridge and Red Junglefowl genome sequences highlights the importance of demography in genome evolution.</title>
        <authorList>
            <person name="Tiley G.P."/>
            <person name="Kimball R.T."/>
            <person name="Braun E.L."/>
            <person name="Burleigh J.G."/>
        </authorList>
    </citation>
    <scope>NUCLEOTIDE SEQUENCE [LARGE SCALE GENOMIC DNA]</scope>
    <source>
        <strain evidence="2">RTK389</strain>
        <tissue evidence="2">Blood</tissue>
    </source>
</reference>
<dbReference type="Proteomes" id="UP000237246">
    <property type="component" value="Unassembled WGS sequence"/>
</dbReference>
<evidence type="ECO:0000313" key="3">
    <source>
        <dbReference type="Proteomes" id="UP000237246"/>
    </source>
</evidence>
<feature type="non-terminal residue" evidence="2">
    <location>
        <position position="73"/>
    </location>
</feature>
<dbReference type="InterPro" id="IPR013783">
    <property type="entry name" value="Ig-like_fold"/>
</dbReference>
<accession>A0A2P4SSK7</accession>
<organism evidence="2 3">
    <name type="scientific">Bambusicola thoracicus</name>
    <name type="common">Chinese bamboo-partridge</name>
    <name type="synonym">Perdix thoracica</name>
    <dbReference type="NCBI Taxonomy" id="9083"/>
    <lineage>
        <taxon>Eukaryota</taxon>
        <taxon>Metazoa</taxon>
        <taxon>Chordata</taxon>
        <taxon>Craniata</taxon>
        <taxon>Vertebrata</taxon>
        <taxon>Euteleostomi</taxon>
        <taxon>Archelosauria</taxon>
        <taxon>Archosauria</taxon>
        <taxon>Dinosauria</taxon>
        <taxon>Saurischia</taxon>
        <taxon>Theropoda</taxon>
        <taxon>Coelurosauria</taxon>
        <taxon>Aves</taxon>
        <taxon>Neognathae</taxon>
        <taxon>Galloanserae</taxon>
        <taxon>Galliformes</taxon>
        <taxon>Phasianidae</taxon>
        <taxon>Perdicinae</taxon>
        <taxon>Bambusicola</taxon>
    </lineage>
</organism>
<gene>
    <name evidence="2" type="ORF">CIB84_009162</name>
</gene>
<protein>
    <recommendedName>
        <fullName evidence="1">Immunoglobulin V-set domain-containing protein</fullName>
    </recommendedName>
</protein>
<dbReference type="Pfam" id="PF07686">
    <property type="entry name" value="V-set"/>
    <property type="match status" value="1"/>
</dbReference>
<dbReference type="OrthoDB" id="8959642at2759"/>